<dbReference type="Proteomes" id="UP000626092">
    <property type="component" value="Unassembled WGS sequence"/>
</dbReference>
<feature type="transmembrane region" description="Helical" evidence="1">
    <location>
        <begin position="21"/>
        <end position="40"/>
    </location>
</feature>
<keyword evidence="1" id="KW-0812">Transmembrane</keyword>
<dbReference type="AlphaFoldDB" id="A0A834LET0"/>
<proteinExistence type="predicted"/>
<evidence type="ECO:0000313" key="2">
    <source>
        <dbReference type="EMBL" id="KAF7132063.1"/>
    </source>
</evidence>
<keyword evidence="1" id="KW-0472">Membrane</keyword>
<reference evidence="2" key="1">
    <citation type="submission" date="2019-11" db="EMBL/GenBank/DDBJ databases">
        <authorList>
            <person name="Liu Y."/>
            <person name="Hou J."/>
            <person name="Li T.-Q."/>
            <person name="Guan C.-H."/>
            <person name="Wu X."/>
            <person name="Wu H.-Z."/>
            <person name="Ling F."/>
            <person name="Zhang R."/>
            <person name="Shi X.-G."/>
            <person name="Ren J.-P."/>
            <person name="Chen E.-F."/>
            <person name="Sun J.-M."/>
        </authorList>
    </citation>
    <scope>NUCLEOTIDE SEQUENCE</scope>
    <source>
        <strain evidence="2">Adult_tree_wgs_1</strain>
        <tissue evidence="2">Leaves</tissue>
    </source>
</reference>
<feature type="transmembrane region" description="Helical" evidence="1">
    <location>
        <begin position="94"/>
        <end position="112"/>
    </location>
</feature>
<sequence>MSEQRRITETKFPTSSITRPKFSASILFLTATTAAVLQWIPYDQSGVYRVPKRFFKGHPSVFHAFLVSVMFAFSGAFSALFLQNKPNMARVCSSYSSVSAASAVGLLIWVGFSQTH</sequence>
<keyword evidence="3" id="KW-1185">Reference proteome</keyword>
<organism evidence="2 3">
    <name type="scientific">Rhododendron simsii</name>
    <name type="common">Sims's rhododendron</name>
    <dbReference type="NCBI Taxonomy" id="118357"/>
    <lineage>
        <taxon>Eukaryota</taxon>
        <taxon>Viridiplantae</taxon>
        <taxon>Streptophyta</taxon>
        <taxon>Embryophyta</taxon>
        <taxon>Tracheophyta</taxon>
        <taxon>Spermatophyta</taxon>
        <taxon>Magnoliopsida</taxon>
        <taxon>eudicotyledons</taxon>
        <taxon>Gunneridae</taxon>
        <taxon>Pentapetalae</taxon>
        <taxon>asterids</taxon>
        <taxon>Ericales</taxon>
        <taxon>Ericaceae</taxon>
        <taxon>Ericoideae</taxon>
        <taxon>Rhodoreae</taxon>
        <taxon>Rhododendron</taxon>
    </lineage>
</organism>
<gene>
    <name evidence="2" type="ORF">RHSIM_Rhsim09G0118800</name>
</gene>
<protein>
    <submittedName>
        <fullName evidence="2">Uncharacterized protein</fullName>
    </submittedName>
</protein>
<keyword evidence="1" id="KW-1133">Transmembrane helix</keyword>
<dbReference type="EMBL" id="WJXA01000009">
    <property type="protein sequence ID" value="KAF7132063.1"/>
    <property type="molecule type" value="Genomic_DNA"/>
</dbReference>
<comment type="caution">
    <text evidence="2">The sequence shown here is derived from an EMBL/GenBank/DDBJ whole genome shotgun (WGS) entry which is preliminary data.</text>
</comment>
<feature type="transmembrane region" description="Helical" evidence="1">
    <location>
        <begin position="60"/>
        <end position="82"/>
    </location>
</feature>
<evidence type="ECO:0000313" key="3">
    <source>
        <dbReference type="Proteomes" id="UP000626092"/>
    </source>
</evidence>
<name>A0A834LET0_RHOSS</name>
<evidence type="ECO:0000256" key="1">
    <source>
        <dbReference type="SAM" id="Phobius"/>
    </source>
</evidence>
<accession>A0A834LET0</accession>
<dbReference type="OrthoDB" id="1716910at2759"/>